<accession>A0A072NZ89</accession>
<dbReference type="STRING" id="1182545.A0A072NZ89"/>
<dbReference type="AlphaFoldDB" id="A0A072NZ89"/>
<dbReference type="InterPro" id="IPR052228">
    <property type="entry name" value="Sec_Metab_Biosynth_Oxidored"/>
</dbReference>
<keyword evidence="1" id="KW-0560">Oxidoreductase</keyword>
<reference evidence="3 4" key="1">
    <citation type="submission" date="2013-03" db="EMBL/GenBank/DDBJ databases">
        <title>The Genome Sequence of Exophiala aquamarina CBS 119918.</title>
        <authorList>
            <consortium name="The Broad Institute Genomics Platform"/>
            <person name="Cuomo C."/>
            <person name="de Hoog S."/>
            <person name="Gorbushina A."/>
            <person name="Walker B."/>
            <person name="Young S.K."/>
            <person name="Zeng Q."/>
            <person name="Gargeya S."/>
            <person name="Fitzgerald M."/>
            <person name="Haas B."/>
            <person name="Abouelleil A."/>
            <person name="Allen A.W."/>
            <person name="Alvarado L."/>
            <person name="Arachchi H.M."/>
            <person name="Berlin A.M."/>
            <person name="Chapman S.B."/>
            <person name="Gainer-Dewar J."/>
            <person name="Goldberg J."/>
            <person name="Griggs A."/>
            <person name="Gujja S."/>
            <person name="Hansen M."/>
            <person name="Howarth C."/>
            <person name="Imamovic A."/>
            <person name="Ireland A."/>
            <person name="Larimer J."/>
            <person name="McCowan C."/>
            <person name="Murphy C."/>
            <person name="Pearson M."/>
            <person name="Poon T.W."/>
            <person name="Priest M."/>
            <person name="Roberts A."/>
            <person name="Saif S."/>
            <person name="Shea T."/>
            <person name="Sisk P."/>
            <person name="Sykes S."/>
            <person name="Wortman J."/>
            <person name="Nusbaum C."/>
            <person name="Birren B."/>
        </authorList>
    </citation>
    <scope>NUCLEOTIDE SEQUENCE [LARGE SCALE GENOMIC DNA]</scope>
    <source>
        <strain evidence="3 4">CBS 119918</strain>
    </source>
</reference>
<dbReference type="PANTHER" id="PTHR47534:SF3">
    <property type="entry name" value="ALCOHOL DEHYDROGENASE-LIKE C-TERMINAL DOMAIN-CONTAINING PROTEIN"/>
    <property type="match status" value="1"/>
</dbReference>
<dbReference type="InterPro" id="IPR036291">
    <property type="entry name" value="NAD(P)-bd_dom_sf"/>
</dbReference>
<evidence type="ECO:0008006" key="5">
    <source>
        <dbReference type="Google" id="ProtNLM"/>
    </source>
</evidence>
<dbReference type="HOGENOM" id="CLU_044999_0_0_1"/>
<feature type="compositionally biased region" description="Polar residues" evidence="2">
    <location>
        <begin position="281"/>
        <end position="298"/>
    </location>
</feature>
<dbReference type="PANTHER" id="PTHR47534">
    <property type="entry name" value="YALI0E05731P"/>
    <property type="match status" value="1"/>
</dbReference>
<dbReference type="OrthoDB" id="2898509at2759"/>
<comment type="caution">
    <text evidence="3">The sequence shown here is derived from an EMBL/GenBank/DDBJ whole genome shotgun (WGS) entry which is preliminary data.</text>
</comment>
<dbReference type="RefSeq" id="XP_013255317.1">
    <property type="nucleotide sequence ID" value="XM_013399863.1"/>
</dbReference>
<dbReference type="GO" id="GO:0016491">
    <property type="term" value="F:oxidoreductase activity"/>
    <property type="evidence" value="ECO:0007669"/>
    <property type="project" value="UniProtKB-KW"/>
</dbReference>
<dbReference type="Proteomes" id="UP000027920">
    <property type="component" value="Unassembled WGS sequence"/>
</dbReference>
<dbReference type="EMBL" id="AMGV01000016">
    <property type="protein sequence ID" value="KEF52727.1"/>
    <property type="molecule type" value="Genomic_DNA"/>
</dbReference>
<dbReference type="VEuPathDB" id="FungiDB:A1O9_11144"/>
<sequence>MVKLTIARSANSSVVQSQPLVAVFSGGTNGIGLTTLKALAASHSTTGKGLRVYIIGRNQKATEKIIADCLSLCPQGDFRFVRTSDLALLKEVDRVCEEITKAERACAANGDKPRVDMLFMSQGELSLEPYTRNAEGLEFRVSLLYYSRMKIILNLLPLLLESNLPAHVVSVFAAGKEGELPLDDLSMRDPKHRGLVSTRSTVTYMTTFFFEWLASQHAGKLSLVHVFPGLILTDSVRSMPLWARTLWWILRPALSLFCTSVEECGERILFLANPARFPAGSTQGETGVSTPGSNSTPVQGLAPAMGTDLKRGSGAYGVNLDGETMSESQIHKSYDRHRANDVGGKVVAHTVKAFEEIKAGRAFKD</sequence>
<gene>
    <name evidence="3" type="ORF">A1O9_11144</name>
</gene>
<dbReference type="SUPFAM" id="SSF51735">
    <property type="entry name" value="NAD(P)-binding Rossmann-fold domains"/>
    <property type="match status" value="1"/>
</dbReference>
<proteinExistence type="predicted"/>
<evidence type="ECO:0000256" key="2">
    <source>
        <dbReference type="SAM" id="MobiDB-lite"/>
    </source>
</evidence>
<dbReference type="GeneID" id="25286044"/>
<protein>
    <recommendedName>
        <fullName evidence="5">Ketoreductase (KR) domain-containing protein</fullName>
    </recommendedName>
</protein>
<organism evidence="3 4">
    <name type="scientific">Exophiala aquamarina CBS 119918</name>
    <dbReference type="NCBI Taxonomy" id="1182545"/>
    <lineage>
        <taxon>Eukaryota</taxon>
        <taxon>Fungi</taxon>
        <taxon>Dikarya</taxon>
        <taxon>Ascomycota</taxon>
        <taxon>Pezizomycotina</taxon>
        <taxon>Eurotiomycetes</taxon>
        <taxon>Chaetothyriomycetidae</taxon>
        <taxon>Chaetothyriales</taxon>
        <taxon>Herpotrichiellaceae</taxon>
        <taxon>Exophiala</taxon>
    </lineage>
</organism>
<name>A0A072NZ89_9EURO</name>
<evidence type="ECO:0000313" key="3">
    <source>
        <dbReference type="EMBL" id="KEF52727.1"/>
    </source>
</evidence>
<keyword evidence="4" id="KW-1185">Reference proteome</keyword>
<dbReference type="Gene3D" id="3.40.50.720">
    <property type="entry name" value="NAD(P)-binding Rossmann-like Domain"/>
    <property type="match status" value="1"/>
</dbReference>
<evidence type="ECO:0000313" key="4">
    <source>
        <dbReference type="Proteomes" id="UP000027920"/>
    </source>
</evidence>
<feature type="region of interest" description="Disordered" evidence="2">
    <location>
        <begin position="281"/>
        <end position="304"/>
    </location>
</feature>
<evidence type="ECO:0000256" key="1">
    <source>
        <dbReference type="ARBA" id="ARBA00023002"/>
    </source>
</evidence>